<organism evidence="11 12">
    <name type="scientific">Pseudobutyrivibrio xylanivorans</name>
    <dbReference type="NCBI Taxonomy" id="185007"/>
    <lineage>
        <taxon>Bacteria</taxon>
        <taxon>Bacillati</taxon>
        <taxon>Bacillota</taxon>
        <taxon>Clostridia</taxon>
        <taxon>Lachnospirales</taxon>
        <taxon>Lachnospiraceae</taxon>
        <taxon>Pseudobutyrivibrio</taxon>
    </lineage>
</organism>
<evidence type="ECO:0000256" key="4">
    <source>
        <dbReference type="ARBA" id="ARBA00022448"/>
    </source>
</evidence>
<protein>
    <recommendedName>
        <fullName evidence="3">Multidrug export protein MepA</fullName>
    </recommendedName>
</protein>
<evidence type="ECO:0000256" key="5">
    <source>
        <dbReference type="ARBA" id="ARBA00022475"/>
    </source>
</evidence>
<dbReference type="EMBL" id="FMWK01000002">
    <property type="protein sequence ID" value="SCZ76840.1"/>
    <property type="molecule type" value="Genomic_DNA"/>
</dbReference>
<keyword evidence="9" id="KW-0046">Antibiotic resistance</keyword>
<evidence type="ECO:0000313" key="11">
    <source>
        <dbReference type="EMBL" id="SCZ76840.1"/>
    </source>
</evidence>
<feature type="transmembrane region" description="Helical" evidence="10">
    <location>
        <begin position="52"/>
        <end position="79"/>
    </location>
</feature>
<dbReference type="RefSeq" id="WP_090160928.1">
    <property type="nucleotide sequence ID" value="NZ_FMWK01000002.1"/>
</dbReference>
<comment type="similarity">
    <text evidence="2">Belongs to the multi antimicrobial extrusion (MATE) (TC 2.A.66.1) family. MepA subfamily.</text>
</comment>
<proteinExistence type="inferred from homology"/>
<gene>
    <name evidence="11" type="ORF">SAMN02910350_00475</name>
</gene>
<evidence type="ECO:0000256" key="9">
    <source>
        <dbReference type="ARBA" id="ARBA00023251"/>
    </source>
</evidence>
<dbReference type="GO" id="GO:0042910">
    <property type="term" value="F:xenobiotic transmembrane transporter activity"/>
    <property type="evidence" value="ECO:0007669"/>
    <property type="project" value="InterPro"/>
</dbReference>
<feature type="transmembrane region" description="Helical" evidence="10">
    <location>
        <begin position="397"/>
        <end position="416"/>
    </location>
</feature>
<keyword evidence="8 10" id="KW-0472">Membrane</keyword>
<evidence type="ECO:0000256" key="3">
    <source>
        <dbReference type="ARBA" id="ARBA00022106"/>
    </source>
</evidence>
<dbReference type="NCBIfam" id="TIGR00797">
    <property type="entry name" value="matE"/>
    <property type="match status" value="1"/>
</dbReference>
<keyword evidence="7 10" id="KW-1133">Transmembrane helix</keyword>
<dbReference type="AlphaFoldDB" id="A0A1G5RSQ3"/>
<evidence type="ECO:0000256" key="1">
    <source>
        <dbReference type="ARBA" id="ARBA00004651"/>
    </source>
</evidence>
<feature type="transmembrane region" description="Helical" evidence="10">
    <location>
        <begin position="99"/>
        <end position="121"/>
    </location>
</feature>
<feature type="transmembrane region" description="Helical" evidence="10">
    <location>
        <begin position="320"/>
        <end position="349"/>
    </location>
</feature>
<sequence>MKQIDFENGGTLNNILATALPMMVAQILNLLYNIVDRIYIARIPDIGTTALGAVGLCFPVVIMVGAFTNMFGSGGAPLFSISKGQGDKEAAGDYQNTSFFLLVSTGIVLTVVGEIFGKYILSLFGTSDLSMMYALPYLRIFLVGTIFSMISTGMNPFINAQGFSLVGMTTVVVGAVANIILDPLFIFVFGFGIEGAAIATVISQALSAFYVMHFLFGVKCDYRVRLLSFAEAKKNIEKAKKIAGLGTAAFIMQFTNAAVQVSCNNVLSDVGGDIYISIMTIVNSARQMMETPILAFSEGASPMISFNYGARRYDRIKKSIFIMFVLNFVYTLLVWLVIRFFPAALIGIFSDDKTILADAIPAFNIYFSTFVFMTFQHCGQVTFKSLGRKNQAIFFSLFRKIIIVVPLTYLLPYTFLKGTDGVFMAEPISNVVGGLACFITMLITVGYMFRTEKNTLHN</sequence>
<dbReference type="CDD" id="cd13143">
    <property type="entry name" value="MATE_MepA_like"/>
    <property type="match status" value="1"/>
</dbReference>
<dbReference type="PIRSF" id="PIRSF006603">
    <property type="entry name" value="DinF"/>
    <property type="match status" value="1"/>
</dbReference>
<reference evidence="11 12" key="1">
    <citation type="submission" date="2016-10" db="EMBL/GenBank/DDBJ databases">
        <authorList>
            <person name="de Groot N.N."/>
        </authorList>
    </citation>
    <scope>NUCLEOTIDE SEQUENCE [LARGE SCALE GENOMIC DNA]</scope>
    <source>
        <strain evidence="11 12">DSM 10317</strain>
    </source>
</reference>
<keyword evidence="4" id="KW-0813">Transport</keyword>
<feature type="transmembrane region" description="Helical" evidence="10">
    <location>
        <begin position="162"/>
        <end position="181"/>
    </location>
</feature>
<evidence type="ECO:0000313" key="12">
    <source>
        <dbReference type="Proteomes" id="UP000199428"/>
    </source>
</evidence>
<dbReference type="InterPro" id="IPR045070">
    <property type="entry name" value="MATE_MepA-like"/>
</dbReference>
<comment type="subcellular location">
    <subcellularLocation>
        <location evidence="1">Cell membrane</location>
        <topology evidence="1">Multi-pass membrane protein</topology>
    </subcellularLocation>
</comment>
<feature type="transmembrane region" description="Helical" evidence="10">
    <location>
        <begin position="12"/>
        <end position="32"/>
    </location>
</feature>
<evidence type="ECO:0000256" key="10">
    <source>
        <dbReference type="SAM" id="Phobius"/>
    </source>
</evidence>
<name>A0A1G5RSQ3_PSEXY</name>
<keyword evidence="5" id="KW-1003">Cell membrane</keyword>
<dbReference type="Proteomes" id="UP000199428">
    <property type="component" value="Unassembled WGS sequence"/>
</dbReference>
<evidence type="ECO:0000256" key="6">
    <source>
        <dbReference type="ARBA" id="ARBA00022692"/>
    </source>
</evidence>
<dbReference type="GO" id="GO:0015297">
    <property type="term" value="F:antiporter activity"/>
    <property type="evidence" value="ECO:0007669"/>
    <property type="project" value="InterPro"/>
</dbReference>
<feature type="transmembrane region" description="Helical" evidence="10">
    <location>
        <begin position="428"/>
        <end position="449"/>
    </location>
</feature>
<accession>A0A1G5RSQ3</accession>
<dbReference type="PANTHER" id="PTHR43823">
    <property type="entry name" value="SPORULATION PROTEIN YKVU"/>
    <property type="match status" value="1"/>
</dbReference>
<dbReference type="PANTHER" id="PTHR43823:SF3">
    <property type="entry name" value="MULTIDRUG EXPORT PROTEIN MEPA"/>
    <property type="match status" value="1"/>
</dbReference>
<dbReference type="InterPro" id="IPR002528">
    <property type="entry name" value="MATE_fam"/>
</dbReference>
<dbReference type="Pfam" id="PF01554">
    <property type="entry name" value="MatE"/>
    <property type="match status" value="2"/>
</dbReference>
<dbReference type="InterPro" id="IPR048279">
    <property type="entry name" value="MdtK-like"/>
</dbReference>
<dbReference type="GO" id="GO:0046677">
    <property type="term" value="P:response to antibiotic"/>
    <property type="evidence" value="ECO:0007669"/>
    <property type="project" value="UniProtKB-KW"/>
</dbReference>
<evidence type="ECO:0000256" key="2">
    <source>
        <dbReference type="ARBA" id="ARBA00008417"/>
    </source>
</evidence>
<feature type="transmembrane region" description="Helical" evidence="10">
    <location>
        <begin position="187"/>
        <end position="216"/>
    </location>
</feature>
<evidence type="ECO:0000256" key="8">
    <source>
        <dbReference type="ARBA" id="ARBA00023136"/>
    </source>
</evidence>
<feature type="transmembrane region" description="Helical" evidence="10">
    <location>
        <begin position="355"/>
        <end position="376"/>
    </location>
</feature>
<keyword evidence="6 10" id="KW-0812">Transmembrane</keyword>
<feature type="transmembrane region" description="Helical" evidence="10">
    <location>
        <begin position="133"/>
        <end position="150"/>
    </location>
</feature>
<dbReference type="GO" id="GO:0005886">
    <property type="term" value="C:plasma membrane"/>
    <property type="evidence" value="ECO:0007669"/>
    <property type="project" value="UniProtKB-SubCell"/>
</dbReference>
<dbReference type="InterPro" id="IPR051327">
    <property type="entry name" value="MATE_MepA_subfamily"/>
</dbReference>
<evidence type="ECO:0000256" key="7">
    <source>
        <dbReference type="ARBA" id="ARBA00022989"/>
    </source>
</evidence>